<protein>
    <submittedName>
        <fullName evidence="1">6143_t:CDS:1</fullName>
    </submittedName>
</protein>
<keyword evidence="2" id="KW-1185">Reference proteome</keyword>
<comment type="caution">
    <text evidence="1">The sequence shown here is derived from an EMBL/GenBank/DDBJ whole genome shotgun (WGS) entry which is preliminary data.</text>
</comment>
<dbReference type="Proteomes" id="UP000789396">
    <property type="component" value="Unassembled WGS sequence"/>
</dbReference>
<dbReference type="AlphaFoldDB" id="A0A9N9NFU8"/>
<gene>
    <name evidence="1" type="ORF">RFULGI_LOCUS12103</name>
</gene>
<feature type="non-terminal residue" evidence="1">
    <location>
        <position position="1"/>
    </location>
</feature>
<dbReference type="EMBL" id="CAJVPZ010028189">
    <property type="protein sequence ID" value="CAG8730587.1"/>
    <property type="molecule type" value="Genomic_DNA"/>
</dbReference>
<organism evidence="1 2">
    <name type="scientific">Racocetra fulgida</name>
    <dbReference type="NCBI Taxonomy" id="60492"/>
    <lineage>
        <taxon>Eukaryota</taxon>
        <taxon>Fungi</taxon>
        <taxon>Fungi incertae sedis</taxon>
        <taxon>Mucoromycota</taxon>
        <taxon>Glomeromycotina</taxon>
        <taxon>Glomeromycetes</taxon>
        <taxon>Diversisporales</taxon>
        <taxon>Gigasporaceae</taxon>
        <taxon>Racocetra</taxon>
    </lineage>
</organism>
<sequence length="44" mass="5173">EQKITPWEVEGATIDGKTQAIDYDKLIEKFGTHHIDEELLKRFE</sequence>
<proteinExistence type="predicted"/>
<feature type="non-terminal residue" evidence="1">
    <location>
        <position position="44"/>
    </location>
</feature>
<dbReference type="Gene3D" id="3.40.50.620">
    <property type="entry name" value="HUPs"/>
    <property type="match status" value="1"/>
</dbReference>
<reference evidence="1" key="1">
    <citation type="submission" date="2021-06" db="EMBL/GenBank/DDBJ databases">
        <authorList>
            <person name="Kallberg Y."/>
            <person name="Tangrot J."/>
            <person name="Rosling A."/>
        </authorList>
    </citation>
    <scope>NUCLEOTIDE SEQUENCE</scope>
    <source>
        <strain evidence="1">IN212</strain>
    </source>
</reference>
<evidence type="ECO:0000313" key="2">
    <source>
        <dbReference type="Proteomes" id="UP000789396"/>
    </source>
</evidence>
<name>A0A9N9NFU8_9GLOM</name>
<accession>A0A9N9NFU8</accession>
<dbReference type="OrthoDB" id="10261385at2759"/>
<dbReference type="InterPro" id="IPR014729">
    <property type="entry name" value="Rossmann-like_a/b/a_fold"/>
</dbReference>
<evidence type="ECO:0000313" key="1">
    <source>
        <dbReference type="EMBL" id="CAG8730587.1"/>
    </source>
</evidence>